<evidence type="ECO:0000256" key="2">
    <source>
        <dbReference type="ARBA" id="ARBA00007814"/>
    </source>
</evidence>
<organism evidence="8 9">
    <name type="scientific">Hymenobacter actinosclerus</name>
    <dbReference type="NCBI Taxonomy" id="82805"/>
    <lineage>
        <taxon>Bacteria</taxon>
        <taxon>Pseudomonadati</taxon>
        <taxon>Bacteroidota</taxon>
        <taxon>Cytophagia</taxon>
        <taxon>Cytophagales</taxon>
        <taxon>Hymenobacteraceae</taxon>
        <taxon>Hymenobacter</taxon>
    </lineage>
</organism>
<dbReference type="SUPFAM" id="SSF53300">
    <property type="entry name" value="vWA-like"/>
    <property type="match status" value="1"/>
</dbReference>
<dbReference type="OrthoDB" id="208855at2"/>
<dbReference type="GO" id="GO:1990904">
    <property type="term" value="C:ribonucleoprotein complex"/>
    <property type="evidence" value="ECO:0007669"/>
    <property type="project" value="UniProtKB-KW"/>
</dbReference>
<dbReference type="GO" id="GO:0003723">
    <property type="term" value="F:RNA binding"/>
    <property type="evidence" value="ECO:0007669"/>
    <property type="project" value="UniProtKB-KW"/>
</dbReference>
<dbReference type="InterPro" id="IPR040322">
    <property type="entry name" value="TROVE2"/>
</dbReference>
<name>A0A1I0BRY0_9BACT</name>
<reference evidence="9" key="1">
    <citation type="submission" date="2016-10" db="EMBL/GenBank/DDBJ databases">
        <authorList>
            <person name="Varghese N."/>
            <person name="Submissions S."/>
        </authorList>
    </citation>
    <scope>NUCLEOTIDE SEQUENCE [LARGE SCALE GENOMIC DNA]</scope>
    <source>
        <strain evidence="9">DSM 15310</strain>
    </source>
</reference>
<sequence>MRFNQPSRSDAAATVLNHEGAPAYVLTPALELYAAVATAGLSNQFYETAGARLARLRQLIGQADPLLVARLAVYAREKLHLRSVPLVLAVELARVHRGTGLVSRLVARIVQRPDELTELLAYYAAANGRTGPKTLGRLSKQLQKGLALAFHKFDGYQLAKYDRAGAVRLRDALFLVHPRPRDAAHQALFDQLTAGTLPTPYTWETALSALGQQAFATPADRAAAFRQRWTELIGSGKLGYMVLLRNLRNILEAAVPADALAQVCATLADARQVVRSRQLPFRFLAAYREVKLLENGVLTKALATLGLRPADPVPAVLDALETALAHSAANLPGFGPETRVVVACDVSGSMQQPVSLRSKVLLYDVGLVLGMLLQSRCRHVVTGLFGDTWKRVTLPGTAVLRNVQELYRRAGEVGYSTNGYLVVRELRQRREVVDKLMVFTDCQLWNSHAGSGNSLAQEWAEYRRTVAPQARLYLFDLAGHGTTPVQVHPEHGAYLIAGWSDKIFDVLTALENGGSALTEIERIEL</sequence>
<dbReference type="PANTHER" id="PTHR14202">
    <property type="entry name" value="60 KDA RIBONUCLEOPROTEIN SSA/RO"/>
    <property type="match status" value="1"/>
</dbReference>
<dbReference type="Pfam" id="PF25045">
    <property type="entry name" value="vWA_Ro60"/>
    <property type="match status" value="1"/>
</dbReference>
<accession>A0A1I0BRY0</accession>
<dbReference type="Proteomes" id="UP000198697">
    <property type="component" value="Unassembled WGS sequence"/>
</dbReference>
<dbReference type="EMBL" id="FOHS01000001">
    <property type="protein sequence ID" value="SET09818.1"/>
    <property type="molecule type" value="Genomic_DNA"/>
</dbReference>
<keyword evidence="5" id="KW-0694">RNA-binding</keyword>
<dbReference type="InterPro" id="IPR037214">
    <property type="entry name" value="TROVE_dom_sf"/>
</dbReference>
<dbReference type="AlphaFoldDB" id="A0A1I0BRY0"/>
<dbReference type="GO" id="GO:0005737">
    <property type="term" value="C:cytoplasm"/>
    <property type="evidence" value="ECO:0007669"/>
    <property type="project" value="UniProtKB-SubCell"/>
</dbReference>
<keyword evidence="6" id="KW-0687">Ribonucleoprotein</keyword>
<comment type="similarity">
    <text evidence="2">Belongs to the Ro 60 kDa family.</text>
</comment>
<keyword evidence="9" id="KW-1185">Reference proteome</keyword>
<dbReference type="InterPro" id="IPR008858">
    <property type="entry name" value="TROVE_dom"/>
</dbReference>
<protein>
    <submittedName>
        <fullName evidence="8">TROVE domain-containing protein</fullName>
    </submittedName>
</protein>
<dbReference type="Pfam" id="PF05731">
    <property type="entry name" value="TROVE"/>
    <property type="match status" value="2"/>
</dbReference>
<keyword evidence="4" id="KW-0479">Metal-binding</keyword>
<evidence type="ECO:0000256" key="1">
    <source>
        <dbReference type="ARBA" id="ARBA00004496"/>
    </source>
</evidence>
<dbReference type="PANTHER" id="PTHR14202:SF0">
    <property type="entry name" value="RNA-BINDING PROTEIN RO60"/>
    <property type="match status" value="1"/>
</dbReference>
<dbReference type="SUPFAM" id="SSF140864">
    <property type="entry name" value="TROVE domain-like"/>
    <property type="match status" value="1"/>
</dbReference>
<evidence type="ECO:0000313" key="9">
    <source>
        <dbReference type="Proteomes" id="UP000198697"/>
    </source>
</evidence>
<evidence type="ECO:0000256" key="3">
    <source>
        <dbReference type="ARBA" id="ARBA00022490"/>
    </source>
</evidence>
<dbReference type="Gene3D" id="3.40.50.410">
    <property type="entry name" value="von Willebrand factor, type A domain"/>
    <property type="match status" value="1"/>
</dbReference>
<dbReference type="PROSITE" id="PS50988">
    <property type="entry name" value="TROVE"/>
    <property type="match status" value="1"/>
</dbReference>
<gene>
    <name evidence="8" type="ORF">SAMN04487998_1173</name>
</gene>
<dbReference type="InterPro" id="IPR036465">
    <property type="entry name" value="vWFA_dom_sf"/>
</dbReference>
<proteinExistence type="inferred from homology"/>
<feature type="domain" description="TROVE" evidence="7">
    <location>
        <begin position="15"/>
        <end position="336"/>
    </location>
</feature>
<evidence type="ECO:0000256" key="4">
    <source>
        <dbReference type="ARBA" id="ARBA00022723"/>
    </source>
</evidence>
<evidence type="ECO:0000313" key="8">
    <source>
        <dbReference type="EMBL" id="SET09818.1"/>
    </source>
</evidence>
<dbReference type="RefSeq" id="WP_092769263.1">
    <property type="nucleotide sequence ID" value="NZ_FOHS01000001.1"/>
</dbReference>
<evidence type="ECO:0000256" key="6">
    <source>
        <dbReference type="ARBA" id="ARBA00023274"/>
    </source>
</evidence>
<dbReference type="InterPro" id="IPR056800">
    <property type="entry name" value="vWA_Ro60"/>
</dbReference>
<evidence type="ECO:0000256" key="5">
    <source>
        <dbReference type="ARBA" id="ARBA00022884"/>
    </source>
</evidence>
<keyword evidence="3" id="KW-0963">Cytoplasm</keyword>
<dbReference type="STRING" id="82805.SAMN04487998_1173"/>
<evidence type="ECO:0000259" key="7">
    <source>
        <dbReference type="PROSITE" id="PS50988"/>
    </source>
</evidence>
<dbReference type="GO" id="GO:0046872">
    <property type="term" value="F:metal ion binding"/>
    <property type="evidence" value="ECO:0007669"/>
    <property type="project" value="UniProtKB-KW"/>
</dbReference>
<comment type="subcellular location">
    <subcellularLocation>
        <location evidence="1">Cytoplasm</location>
    </subcellularLocation>
</comment>